<evidence type="ECO:0000256" key="6">
    <source>
        <dbReference type="ARBA" id="ARBA00024936"/>
    </source>
</evidence>
<dbReference type="GO" id="GO:0045892">
    <property type="term" value="P:negative regulation of DNA-templated transcription"/>
    <property type="evidence" value="ECO:0007669"/>
    <property type="project" value="UniProtKB-UniRule"/>
</dbReference>
<keyword evidence="3 7" id="KW-0805">Transcription regulation</keyword>
<feature type="domain" description="HTH tetR-type" evidence="9">
    <location>
        <begin position="23"/>
        <end position="83"/>
    </location>
</feature>
<dbReference type="HAMAP" id="MF_00768">
    <property type="entry name" value="HTH_type_BetI"/>
    <property type="match status" value="1"/>
</dbReference>
<evidence type="ECO:0000259" key="9">
    <source>
        <dbReference type="PROSITE" id="PS50977"/>
    </source>
</evidence>
<dbReference type="GO" id="GO:0000976">
    <property type="term" value="F:transcription cis-regulatory region binding"/>
    <property type="evidence" value="ECO:0007669"/>
    <property type="project" value="TreeGrafter"/>
</dbReference>
<dbReference type="InterPro" id="IPR017757">
    <property type="entry name" value="Tscrpt_rep_BetI"/>
</dbReference>
<dbReference type="PRINTS" id="PR00455">
    <property type="entry name" value="HTHTETR"/>
</dbReference>
<evidence type="ECO:0000313" key="11">
    <source>
        <dbReference type="Proteomes" id="UP000198588"/>
    </source>
</evidence>
<dbReference type="NCBIfam" id="NF001978">
    <property type="entry name" value="PRK00767.1"/>
    <property type="match status" value="1"/>
</dbReference>
<dbReference type="NCBIfam" id="TIGR03384">
    <property type="entry name" value="betaine_BetI"/>
    <property type="match status" value="1"/>
</dbReference>
<dbReference type="PANTHER" id="PTHR30055">
    <property type="entry name" value="HTH-TYPE TRANSCRIPTIONAL REGULATOR RUTR"/>
    <property type="match status" value="1"/>
</dbReference>
<evidence type="ECO:0000313" key="10">
    <source>
        <dbReference type="EMBL" id="SDA66586.1"/>
    </source>
</evidence>
<name>A0A1G5X9I6_9HYPH</name>
<evidence type="ECO:0000256" key="7">
    <source>
        <dbReference type="HAMAP-Rule" id="MF_00768"/>
    </source>
</evidence>
<keyword evidence="4 7" id="KW-0238">DNA-binding</keyword>
<dbReference type="InterPro" id="IPR039538">
    <property type="entry name" value="BetI_C"/>
</dbReference>
<organism evidence="10 11">
    <name type="scientific">Mesorhizobium qingshengii</name>
    <dbReference type="NCBI Taxonomy" id="1165689"/>
    <lineage>
        <taxon>Bacteria</taxon>
        <taxon>Pseudomonadati</taxon>
        <taxon>Pseudomonadota</taxon>
        <taxon>Alphaproteobacteria</taxon>
        <taxon>Hyphomicrobiales</taxon>
        <taxon>Phyllobacteriaceae</taxon>
        <taxon>Mesorhizobium</taxon>
    </lineage>
</organism>
<evidence type="ECO:0000256" key="5">
    <source>
        <dbReference type="ARBA" id="ARBA00023163"/>
    </source>
</evidence>
<dbReference type="InterPro" id="IPR001647">
    <property type="entry name" value="HTH_TetR"/>
</dbReference>
<keyword evidence="2 7" id="KW-0678">Repressor</keyword>
<dbReference type="GO" id="GO:0019285">
    <property type="term" value="P:glycine betaine biosynthetic process from choline"/>
    <property type="evidence" value="ECO:0007669"/>
    <property type="project" value="UniProtKB-UniRule"/>
</dbReference>
<comment type="function">
    <text evidence="7">Repressor involved in choline regulation of the bet genes.</text>
</comment>
<dbReference type="InterPro" id="IPR050109">
    <property type="entry name" value="HTH-type_TetR-like_transc_reg"/>
</dbReference>
<comment type="function">
    <text evidence="6">Repressor involved in the biosynthesis of the osmoprotectant glycine betaine. It represses transcription of the choline transporter BetT and the genes of BetAB involved in the synthesis of glycine betaine.</text>
</comment>
<evidence type="ECO:0000256" key="1">
    <source>
        <dbReference type="ARBA" id="ARBA00004719"/>
    </source>
</evidence>
<dbReference type="Pfam" id="PF00440">
    <property type="entry name" value="TetR_N"/>
    <property type="match status" value="1"/>
</dbReference>
<dbReference type="InterPro" id="IPR036271">
    <property type="entry name" value="Tet_transcr_reg_TetR-rel_C_sf"/>
</dbReference>
<sequence>MDKNVNVDSHAWIDPVKLKRLSDIRRKELRQAAFAVLEREGIAGATLEKVAAQAGASKGIVLHYFRNKQELFEHAMREANAVLCNAVVARLRQARTPMERLDAVIEGNFEEHLFQPPLCHAWLSLCAEVPRDEKLARIQKVIHARMRSNLLSSLHGLASPRDANDIALGVTALIDGLWLRLGLQPGSVSREQAILQVKNYVAGQLARREPVTVGA</sequence>
<dbReference type="Proteomes" id="UP000198588">
    <property type="component" value="Unassembled WGS sequence"/>
</dbReference>
<dbReference type="UniPathway" id="UPA00529"/>
<keyword evidence="5 7" id="KW-0804">Transcription</keyword>
<dbReference type="GO" id="GO:0003700">
    <property type="term" value="F:DNA-binding transcription factor activity"/>
    <property type="evidence" value="ECO:0007669"/>
    <property type="project" value="UniProtKB-UniRule"/>
</dbReference>
<evidence type="ECO:0000256" key="8">
    <source>
        <dbReference type="PROSITE-ProRule" id="PRU00335"/>
    </source>
</evidence>
<gene>
    <name evidence="7" type="primary">betI</name>
    <name evidence="10" type="ORF">SAMN02927914_02063</name>
</gene>
<dbReference type="SUPFAM" id="SSF46689">
    <property type="entry name" value="Homeodomain-like"/>
    <property type="match status" value="1"/>
</dbReference>
<dbReference type="PANTHER" id="PTHR30055:SF234">
    <property type="entry name" value="HTH-TYPE TRANSCRIPTIONAL REGULATOR BETI"/>
    <property type="match status" value="1"/>
</dbReference>
<dbReference type="STRING" id="1165689.SAMN02927914_02063"/>
<dbReference type="EMBL" id="FMXM01000005">
    <property type="protein sequence ID" value="SDA66586.1"/>
    <property type="molecule type" value="Genomic_DNA"/>
</dbReference>
<evidence type="ECO:0000256" key="3">
    <source>
        <dbReference type="ARBA" id="ARBA00023015"/>
    </source>
</evidence>
<dbReference type="Gene3D" id="1.10.357.10">
    <property type="entry name" value="Tetracycline Repressor, domain 2"/>
    <property type="match status" value="1"/>
</dbReference>
<proteinExistence type="inferred from homology"/>
<dbReference type="SUPFAM" id="SSF48498">
    <property type="entry name" value="Tetracyclin repressor-like, C-terminal domain"/>
    <property type="match status" value="1"/>
</dbReference>
<dbReference type="InterPro" id="IPR009057">
    <property type="entry name" value="Homeodomain-like_sf"/>
</dbReference>
<evidence type="ECO:0000256" key="2">
    <source>
        <dbReference type="ARBA" id="ARBA00022491"/>
    </source>
</evidence>
<evidence type="ECO:0000256" key="4">
    <source>
        <dbReference type="ARBA" id="ARBA00023125"/>
    </source>
</evidence>
<protein>
    <recommendedName>
        <fullName evidence="7">HTH-type transcriptional regulator BetI</fullName>
    </recommendedName>
</protein>
<feature type="DNA-binding region" description="H-T-H motif" evidence="7 8">
    <location>
        <begin position="46"/>
        <end position="65"/>
    </location>
</feature>
<accession>A0A1G5X9I6</accession>
<dbReference type="PROSITE" id="PS50977">
    <property type="entry name" value="HTH_TETR_2"/>
    <property type="match status" value="1"/>
</dbReference>
<dbReference type="AlphaFoldDB" id="A0A1G5X9I6"/>
<dbReference type="Pfam" id="PF13977">
    <property type="entry name" value="TetR_C_6"/>
    <property type="match status" value="1"/>
</dbReference>
<comment type="pathway">
    <text evidence="1 7">Amine and polyamine biosynthesis; betaine biosynthesis via choline pathway [regulation].</text>
</comment>
<reference evidence="10 11" key="1">
    <citation type="submission" date="2016-10" db="EMBL/GenBank/DDBJ databases">
        <authorList>
            <person name="de Groot N.N."/>
        </authorList>
    </citation>
    <scope>NUCLEOTIDE SEQUENCE [LARGE SCALE GENOMIC DNA]</scope>
    <source>
        <strain evidence="10 11">CGMCC 1.12097</strain>
    </source>
</reference>